<keyword evidence="5" id="KW-0067">ATP-binding</keyword>
<keyword evidence="9" id="KW-1185">Reference proteome</keyword>
<evidence type="ECO:0000256" key="6">
    <source>
        <dbReference type="RuleBase" id="RU003704"/>
    </source>
</evidence>
<keyword evidence="2 6" id="KW-0808">Transferase</keyword>
<dbReference type="Pfam" id="PF00294">
    <property type="entry name" value="PfkB"/>
    <property type="match status" value="1"/>
</dbReference>
<dbReference type="PANTHER" id="PTHR43085:SF1">
    <property type="entry name" value="PSEUDOURIDINE KINASE-RELATED"/>
    <property type="match status" value="1"/>
</dbReference>
<dbReference type="PRINTS" id="PR00990">
    <property type="entry name" value="RIBOKINASE"/>
</dbReference>
<dbReference type="STRING" id="1612202.SAMN05421734_105129"/>
<proteinExistence type="inferred from homology"/>
<dbReference type="GO" id="GO:0005524">
    <property type="term" value="F:ATP binding"/>
    <property type="evidence" value="ECO:0007669"/>
    <property type="project" value="UniProtKB-KW"/>
</dbReference>
<dbReference type="GO" id="GO:0008865">
    <property type="term" value="F:fructokinase activity"/>
    <property type="evidence" value="ECO:0007669"/>
    <property type="project" value="UniProtKB-ARBA"/>
</dbReference>
<dbReference type="EMBL" id="FMYI01000005">
    <property type="protein sequence ID" value="SDC21626.1"/>
    <property type="molecule type" value="Genomic_DNA"/>
</dbReference>
<sequence>MTELVTFGESMVLFYPRFENGIESSQQFTKAIGGAESNIALALARLNHSVRWISQLGADPFGDYILKTLKGEGVDTSFVEQTSDYPTGIYFKEKRPLRNPAVYYYRRDSAASQLSPSDFSDDWIHDTQFVHVTGITPALNEQMFQLTKAVMKRAKELEKRVVFDPNIRFKLWSEKEAKQKLFELLPYCDVFLPGEEELDCLFGSDMSELDLFDSIHDLGIRLIVVKKGAEGAVASFDSKRISAPPYKVEQVIDTVGAGDAFAAGLLHELMKIPFDNLSTDDVRTCLKTATTLGAYATQFSGDWEGAPTQTVLNDLLGESEILDR</sequence>
<name>A0A1G6JUF5_9BACI</name>
<dbReference type="SUPFAM" id="SSF53613">
    <property type="entry name" value="Ribokinase-like"/>
    <property type="match status" value="1"/>
</dbReference>
<gene>
    <name evidence="8" type="ORF">SAMN05421734_105129</name>
</gene>
<evidence type="ECO:0000313" key="9">
    <source>
        <dbReference type="Proteomes" id="UP000242949"/>
    </source>
</evidence>
<dbReference type="InterPro" id="IPR002139">
    <property type="entry name" value="Ribo/fructo_kinase"/>
</dbReference>
<dbReference type="GO" id="GO:0006000">
    <property type="term" value="P:fructose metabolic process"/>
    <property type="evidence" value="ECO:0007669"/>
    <property type="project" value="UniProtKB-ARBA"/>
</dbReference>
<dbReference type="PANTHER" id="PTHR43085">
    <property type="entry name" value="HEXOKINASE FAMILY MEMBER"/>
    <property type="match status" value="1"/>
</dbReference>
<accession>A0A1G6JUF5</accession>
<keyword evidence="3" id="KW-0547">Nucleotide-binding</keyword>
<evidence type="ECO:0000256" key="5">
    <source>
        <dbReference type="ARBA" id="ARBA00022840"/>
    </source>
</evidence>
<dbReference type="InterPro" id="IPR011611">
    <property type="entry name" value="PfkB_dom"/>
</dbReference>
<reference evidence="9" key="1">
    <citation type="submission" date="2016-09" db="EMBL/GenBank/DDBJ databases">
        <authorList>
            <person name="Varghese N."/>
            <person name="Submissions S."/>
        </authorList>
    </citation>
    <scope>NUCLEOTIDE SEQUENCE [LARGE SCALE GENOMIC DNA]</scope>
    <source>
        <strain evidence="9">S5</strain>
    </source>
</reference>
<evidence type="ECO:0000256" key="4">
    <source>
        <dbReference type="ARBA" id="ARBA00022777"/>
    </source>
</evidence>
<evidence type="ECO:0000259" key="7">
    <source>
        <dbReference type="Pfam" id="PF00294"/>
    </source>
</evidence>
<dbReference type="InterPro" id="IPR002173">
    <property type="entry name" value="Carboh/pur_kinase_PfkB_CS"/>
</dbReference>
<dbReference type="InterPro" id="IPR050306">
    <property type="entry name" value="PfkB_Carbo_kinase"/>
</dbReference>
<dbReference type="InterPro" id="IPR029056">
    <property type="entry name" value="Ribokinase-like"/>
</dbReference>
<feature type="domain" description="Carbohydrate kinase PfkB" evidence="7">
    <location>
        <begin position="1"/>
        <end position="307"/>
    </location>
</feature>
<dbReference type="OrthoDB" id="9813569at2"/>
<evidence type="ECO:0000256" key="2">
    <source>
        <dbReference type="ARBA" id="ARBA00022679"/>
    </source>
</evidence>
<evidence type="ECO:0000256" key="1">
    <source>
        <dbReference type="ARBA" id="ARBA00010688"/>
    </source>
</evidence>
<organism evidence="8 9">
    <name type="scientific">Pelagirhabdus alkalitolerans</name>
    <dbReference type="NCBI Taxonomy" id="1612202"/>
    <lineage>
        <taxon>Bacteria</taxon>
        <taxon>Bacillati</taxon>
        <taxon>Bacillota</taxon>
        <taxon>Bacilli</taxon>
        <taxon>Bacillales</taxon>
        <taxon>Bacillaceae</taxon>
        <taxon>Pelagirhabdus</taxon>
    </lineage>
</organism>
<evidence type="ECO:0000256" key="3">
    <source>
        <dbReference type="ARBA" id="ARBA00022741"/>
    </source>
</evidence>
<dbReference type="Gene3D" id="3.40.1190.20">
    <property type="match status" value="1"/>
</dbReference>
<dbReference type="PROSITE" id="PS00584">
    <property type="entry name" value="PFKB_KINASES_2"/>
    <property type="match status" value="1"/>
</dbReference>
<dbReference type="RefSeq" id="WP_090795553.1">
    <property type="nucleotide sequence ID" value="NZ_FMYI01000005.1"/>
</dbReference>
<protein>
    <submittedName>
        <fullName evidence="8">5-dehydro-2-deoxygluconokinase</fullName>
    </submittedName>
</protein>
<dbReference type="AlphaFoldDB" id="A0A1G6JUF5"/>
<evidence type="ECO:0000313" key="8">
    <source>
        <dbReference type="EMBL" id="SDC21626.1"/>
    </source>
</evidence>
<dbReference type="CDD" id="cd01166">
    <property type="entry name" value="KdgK"/>
    <property type="match status" value="1"/>
</dbReference>
<comment type="similarity">
    <text evidence="1 6">Belongs to the carbohydrate kinase PfkB family.</text>
</comment>
<keyword evidence="4 6" id="KW-0418">Kinase</keyword>
<dbReference type="Proteomes" id="UP000242949">
    <property type="component" value="Unassembled WGS sequence"/>
</dbReference>